<name>W6ZST4_COCMI</name>
<keyword evidence="3" id="KW-0964">Secreted</keyword>
<evidence type="ECO:0000313" key="8">
    <source>
        <dbReference type="Proteomes" id="UP000054032"/>
    </source>
</evidence>
<comment type="subcellular location">
    <subcellularLocation>
        <location evidence="1">Secreted</location>
    </subcellularLocation>
</comment>
<evidence type="ECO:0000256" key="2">
    <source>
        <dbReference type="ARBA" id="ARBA00005679"/>
    </source>
</evidence>
<dbReference type="HOGENOM" id="CLU_072148_2_0_1"/>
<dbReference type="Pfam" id="PF03227">
    <property type="entry name" value="GILT"/>
    <property type="match status" value="1"/>
</dbReference>
<dbReference type="eggNOG" id="ENOG502S45F">
    <property type="taxonomic scope" value="Eukaryota"/>
</dbReference>
<keyword evidence="4" id="KW-0732">Signal</keyword>
<feature type="region of interest" description="Disordered" evidence="6">
    <location>
        <begin position="1"/>
        <end position="24"/>
    </location>
</feature>
<dbReference type="GO" id="GO:0005576">
    <property type="term" value="C:extracellular region"/>
    <property type="evidence" value="ECO:0007669"/>
    <property type="project" value="UniProtKB-SubCell"/>
</dbReference>
<protein>
    <recommendedName>
        <fullName evidence="9">Gamma interferon inducible lysosomal thiol reductase GILT</fullName>
    </recommendedName>
</protein>
<evidence type="ECO:0000256" key="3">
    <source>
        <dbReference type="ARBA" id="ARBA00022525"/>
    </source>
</evidence>
<accession>W6ZST4</accession>
<dbReference type="InterPro" id="IPR004911">
    <property type="entry name" value="Interferon-induced_GILT"/>
</dbReference>
<evidence type="ECO:0000256" key="5">
    <source>
        <dbReference type="ARBA" id="ARBA00023180"/>
    </source>
</evidence>
<dbReference type="GeneID" id="19125263"/>
<dbReference type="GO" id="GO:0016671">
    <property type="term" value="F:oxidoreductase activity, acting on a sulfur group of donors, disulfide as acceptor"/>
    <property type="evidence" value="ECO:0007669"/>
    <property type="project" value="InterPro"/>
</dbReference>
<proteinExistence type="inferred from homology"/>
<dbReference type="AlphaFoldDB" id="W6ZST4"/>
<dbReference type="KEGG" id="bor:COCMIDRAFT_736"/>
<dbReference type="RefSeq" id="XP_007682802.1">
    <property type="nucleotide sequence ID" value="XM_007684612.1"/>
</dbReference>
<evidence type="ECO:0000256" key="1">
    <source>
        <dbReference type="ARBA" id="ARBA00004613"/>
    </source>
</evidence>
<keyword evidence="5" id="KW-0325">Glycoprotein</keyword>
<gene>
    <name evidence="7" type="ORF">COCMIDRAFT_736</name>
</gene>
<evidence type="ECO:0000256" key="4">
    <source>
        <dbReference type="ARBA" id="ARBA00022729"/>
    </source>
</evidence>
<evidence type="ECO:0000313" key="7">
    <source>
        <dbReference type="EMBL" id="EUC50584.1"/>
    </source>
</evidence>
<dbReference type="OrthoDB" id="958254at2759"/>
<organism evidence="7 8">
    <name type="scientific">Bipolaris oryzae ATCC 44560</name>
    <dbReference type="NCBI Taxonomy" id="930090"/>
    <lineage>
        <taxon>Eukaryota</taxon>
        <taxon>Fungi</taxon>
        <taxon>Dikarya</taxon>
        <taxon>Ascomycota</taxon>
        <taxon>Pezizomycotina</taxon>
        <taxon>Dothideomycetes</taxon>
        <taxon>Pleosporomycetidae</taxon>
        <taxon>Pleosporales</taxon>
        <taxon>Pleosporineae</taxon>
        <taxon>Pleosporaceae</taxon>
        <taxon>Bipolaris</taxon>
    </lineage>
</organism>
<reference evidence="7 8" key="1">
    <citation type="journal article" date="2013" name="PLoS Genet.">
        <title>Comparative genome structure, secondary metabolite, and effector coding capacity across Cochliobolus pathogens.</title>
        <authorList>
            <person name="Condon B.J."/>
            <person name="Leng Y."/>
            <person name="Wu D."/>
            <person name="Bushley K.E."/>
            <person name="Ohm R.A."/>
            <person name="Otillar R."/>
            <person name="Martin J."/>
            <person name="Schackwitz W."/>
            <person name="Grimwood J."/>
            <person name="MohdZainudin N."/>
            <person name="Xue C."/>
            <person name="Wang R."/>
            <person name="Manning V.A."/>
            <person name="Dhillon B."/>
            <person name="Tu Z.J."/>
            <person name="Steffenson B.J."/>
            <person name="Salamov A."/>
            <person name="Sun H."/>
            <person name="Lowry S."/>
            <person name="LaButti K."/>
            <person name="Han J."/>
            <person name="Copeland A."/>
            <person name="Lindquist E."/>
            <person name="Barry K."/>
            <person name="Schmutz J."/>
            <person name="Baker S.E."/>
            <person name="Ciuffetti L.M."/>
            <person name="Grigoriev I.V."/>
            <person name="Zhong S."/>
            <person name="Turgeon B.G."/>
        </authorList>
    </citation>
    <scope>NUCLEOTIDE SEQUENCE [LARGE SCALE GENOMIC DNA]</scope>
    <source>
        <strain evidence="7 8">ATCC 44560</strain>
    </source>
</reference>
<keyword evidence="8" id="KW-1185">Reference proteome</keyword>
<dbReference type="EMBL" id="KI963922">
    <property type="protein sequence ID" value="EUC50584.1"/>
    <property type="molecule type" value="Genomic_DNA"/>
</dbReference>
<evidence type="ECO:0008006" key="9">
    <source>
        <dbReference type="Google" id="ProtNLM"/>
    </source>
</evidence>
<evidence type="ECO:0000256" key="6">
    <source>
        <dbReference type="SAM" id="MobiDB-lite"/>
    </source>
</evidence>
<dbReference type="Proteomes" id="UP000054032">
    <property type="component" value="Unassembled WGS sequence"/>
</dbReference>
<sequence length="250" mass="27574">MEEKTPLIPHTLETGEPVPSRGSSSKNRLQMAVAMLVLSLFWLASTWTCADDHHSLDGDSKVPLDVHIMSKCPDARDCLNKLVLPAMANVSDKVDFRLSMIGTLTEDDGVLCMHGQTECLGDIVMLCAASEYPDPKLYLGFTNCLITDYPEIPARSLIEDCALEHGLDFEVLNECMSKENGAYGMGLLRDSAQHSRDVGVTTSCTVRLDDKVRCVADGGKFKDCPDGDKPEDLIRDIERLYKEAQGWTES</sequence>
<dbReference type="PANTHER" id="PTHR13234">
    <property type="entry name" value="GAMMA-INTERFERON INDUCIBLE LYSOSOMAL THIOL REDUCTASE GILT"/>
    <property type="match status" value="1"/>
</dbReference>
<comment type="similarity">
    <text evidence="2">Belongs to the GILT family.</text>
</comment>
<dbReference type="PANTHER" id="PTHR13234:SF8">
    <property type="entry name" value="GAMMA-INTERFERON-INDUCIBLE LYSOSOMAL THIOL REDUCTASE"/>
    <property type="match status" value="1"/>
</dbReference>